<sequence>MTILQNNERKKQHAKAQLPCNGLGLDMSAIADRAAGMRLRKAARAEGMTAVAQAHPQNKVY</sequence>
<accession>A0A7J0BJL0</accession>
<name>A0A7J0BJL0_9BACT</name>
<dbReference type="EMBL" id="BLVO01000013">
    <property type="protein sequence ID" value="GFM33315.1"/>
    <property type="molecule type" value="Genomic_DNA"/>
</dbReference>
<reference evidence="1 2" key="1">
    <citation type="submission" date="2020-05" db="EMBL/GenBank/DDBJ databases">
        <title>Draft genome sequence of Desulfovibrio sp. strain HN2T.</title>
        <authorList>
            <person name="Ueno A."/>
            <person name="Tamazawa S."/>
            <person name="Tamamura S."/>
            <person name="Murakami T."/>
            <person name="Kiyama T."/>
            <person name="Inomata H."/>
            <person name="Amano Y."/>
            <person name="Miyakawa K."/>
            <person name="Tamaki H."/>
            <person name="Naganuma T."/>
            <person name="Kaneko K."/>
        </authorList>
    </citation>
    <scope>NUCLEOTIDE SEQUENCE [LARGE SCALE GENOMIC DNA]</scope>
    <source>
        <strain evidence="1 2">HN2</strain>
    </source>
</reference>
<comment type="caution">
    <text evidence="1">The sequence shown here is derived from an EMBL/GenBank/DDBJ whole genome shotgun (WGS) entry which is preliminary data.</text>
</comment>
<evidence type="ECO:0000313" key="2">
    <source>
        <dbReference type="Proteomes" id="UP000503840"/>
    </source>
</evidence>
<organism evidence="1 2">
    <name type="scientific">Desulfovibrio subterraneus</name>
    <dbReference type="NCBI Taxonomy" id="2718620"/>
    <lineage>
        <taxon>Bacteria</taxon>
        <taxon>Pseudomonadati</taxon>
        <taxon>Thermodesulfobacteriota</taxon>
        <taxon>Desulfovibrionia</taxon>
        <taxon>Desulfovibrionales</taxon>
        <taxon>Desulfovibrionaceae</taxon>
        <taxon>Desulfovibrio</taxon>
    </lineage>
</organism>
<dbReference type="Proteomes" id="UP000503840">
    <property type="component" value="Unassembled WGS sequence"/>
</dbReference>
<gene>
    <name evidence="1" type="ORF">DSM101010T_16800</name>
</gene>
<evidence type="ECO:0000313" key="1">
    <source>
        <dbReference type="EMBL" id="GFM33315.1"/>
    </source>
</evidence>
<dbReference type="RefSeq" id="WP_174404983.1">
    <property type="nucleotide sequence ID" value="NZ_BLVO01000013.1"/>
</dbReference>
<dbReference type="AlphaFoldDB" id="A0A7J0BJL0"/>
<keyword evidence="2" id="KW-1185">Reference proteome</keyword>
<proteinExistence type="predicted"/>
<protein>
    <submittedName>
        <fullName evidence="1">Uncharacterized protein</fullName>
    </submittedName>
</protein>